<dbReference type="PANTHER" id="PTHR43481">
    <property type="entry name" value="FRUCTOSE-1-PHOSPHATE PHOSPHATASE"/>
    <property type="match status" value="1"/>
</dbReference>
<evidence type="ECO:0000313" key="2">
    <source>
        <dbReference type="Proteomes" id="UP000772196"/>
    </source>
</evidence>
<evidence type="ECO:0000313" key="1">
    <source>
        <dbReference type="EMBL" id="NKI44100.1"/>
    </source>
</evidence>
<dbReference type="InterPro" id="IPR051806">
    <property type="entry name" value="HAD-like_SPP"/>
</dbReference>
<dbReference type="SFLD" id="SFLDS00003">
    <property type="entry name" value="Haloacid_Dehalogenase"/>
    <property type="match status" value="1"/>
</dbReference>
<dbReference type="Gene3D" id="3.40.50.1000">
    <property type="entry name" value="HAD superfamily/HAD-like"/>
    <property type="match status" value="1"/>
</dbReference>
<reference evidence="1 2" key="1">
    <citation type="submission" date="2020-04" db="EMBL/GenBank/DDBJ databases">
        <title>Phylogenetic Diversity and Antibacterial Activity against Ralstonia solanacearum of Endophytic Actinomycete Isolated from Moss.</title>
        <authorList>
            <person name="Zhuang X."/>
        </authorList>
    </citation>
    <scope>NUCLEOTIDE SEQUENCE [LARGE SCALE GENOMIC DNA]</scope>
    <source>
        <strain evidence="1 2">LD120</strain>
    </source>
</reference>
<name>A0ABX1HA19_9ACTN</name>
<dbReference type="InterPro" id="IPR023198">
    <property type="entry name" value="PGP-like_dom2"/>
</dbReference>
<protein>
    <submittedName>
        <fullName evidence="1">HAD family hydrolase</fullName>
    </submittedName>
</protein>
<dbReference type="SFLD" id="SFLDG01135">
    <property type="entry name" value="C1.5.6:_HAD__Beta-PGM__Phospha"/>
    <property type="match status" value="1"/>
</dbReference>
<dbReference type="Pfam" id="PF00702">
    <property type="entry name" value="Hydrolase"/>
    <property type="match status" value="1"/>
</dbReference>
<dbReference type="NCBIfam" id="TIGR01509">
    <property type="entry name" value="HAD-SF-IA-v3"/>
    <property type="match status" value="1"/>
</dbReference>
<dbReference type="GO" id="GO:0016787">
    <property type="term" value="F:hydrolase activity"/>
    <property type="evidence" value="ECO:0007669"/>
    <property type="project" value="UniProtKB-KW"/>
</dbReference>
<dbReference type="InterPro" id="IPR006439">
    <property type="entry name" value="HAD-SF_hydro_IA"/>
</dbReference>
<dbReference type="PANTHER" id="PTHR43481:SF4">
    <property type="entry name" value="GLYCEROL-1-PHOSPHATE PHOSPHOHYDROLASE 1-RELATED"/>
    <property type="match status" value="1"/>
</dbReference>
<gene>
    <name evidence="1" type="ORF">HFV08_23210</name>
</gene>
<dbReference type="Gene3D" id="1.10.150.240">
    <property type="entry name" value="Putative phosphatase, domain 2"/>
    <property type="match status" value="1"/>
</dbReference>
<dbReference type="Proteomes" id="UP000772196">
    <property type="component" value="Unassembled WGS sequence"/>
</dbReference>
<sequence>MSTPSLPVAVVTSALLFDMDGTLVDSTAVVERTWRRFARRHGVRAEEILAVSHGRRTEETVARFAPADVDAVAEAQRVIAEEVEDTRGITAIPGAAELLASLPESGWALVTSAGRRLAEARMRAAGLPLPPVLVSADDVAQGKPSPEGYLKAAHRLGRSPESLVVFEDAEAGILAARASGARTVVVGPSRCDAAEGLDHVTDLRDVRVGIDTSTGRLRVSLRAD</sequence>
<dbReference type="InterPro" id="IPR023214">
    <property type="entry name" value="HAD_sf"/>
</dbReference>
<comment type="caution">
    <text evidence="1">The sequence shown here is derived from an EMBL/GenBank/DDBJ whole genome shotgun (WGS) entry which is preliminary data.</text>
</comment>
<accession>A0ABX1HA19</accession>
<dbReference type="CDD" id="cd07527">
    <property type="entry name" value="HAD_ScGPP-like"/>
    <property type="match status" value="1"/>
</dbReference>
<dbReference type="SFLD" id="SFLDG01129">
    <property type="entry name" value="C1.5:_HAD__Beta-PGM__Phosphata"/>
    <property type="match status" value="1"/>
</dbReference>
<dbReference type="EMBL" id="JAAWWP010000016">
    <property type="protein sequence ID" value="NKI44100.1"/>
    <property type="molecule type" value="Genomic_DNA"/>
</dbReference>
<organism evidence="1 2">
    <name type="scientific">Streptomyces physcomitrii</name>
    <dbReference type="NCBI Taxonomy" id="2724184"/>
    <lineage>
        <taxon>Bacteria</taxon>
        <taxon>Bacillati</taxon>
        <taxon>Actinomycetota</taxon>
        <taxon>Actinomycetes</taxon>
        <taxon>Kitasatosporales</taxon>
        <taxon>Streptomycetaceae</taxon>
        <taxon>Streptomyces</taxon>
    </lineage>
</organism>
<keyword evidence="1" id="KW-0378">Hydrolase</keyword>
<keyword evidence="2" id="KW-1185">Reference proteome</keyword>
<dbReference type="RefSeq" id="WP_168542037.1">
    <property type="nucleotide sequence ID" value="NZ_JAAWWP010000016.1"/>
</dbReference>
<proteinExistence type="predicted"/>
<dbReference type="SUPFAM" id="SSF56784">
    <property type="entry name" value="HAD-like"/>
    <property type="match status" value="1"/>
</dbReference>
<dbReference type="InterPro" id="IPR036412">
    <property type="entry name" value="HAD-like_sf"/>
</dbReference>